<dbReference type="SUPFAM" id="SSF55874">
    <property type="entry name" value="ATPase domain of HSP90 chaperone/DNA topoisomerase II/histidine kinase"/>
    <property type="match status" value="1"/>
</dbReference>
<evidence type="ECO:0000256" key="2">
    <source>
        <dbReference type="SAM" id="MobiDB-lite"/>
    </source>
</evidence>
<dbReference type="GO" id="GO:0140664">
    <property type="term" value="F:ATP-dependent DNA damage sensor activity"/>
    <property type="evidence" value="ECO:0007669"/>
    <property type="project" value="InterPro"/>
</dbReference>
<dbReference type="GO" id="GO:0016887">
    <property type="term" value="F:ATP hydrolysis activity"/>
    <property type="evidence" value="ECO:0007669"/>
    <property type="project" value="InterPro"/>
</dbReference>
<dbReference type="STRING" id="1328760.A0A165J6V6"/>
<proteinExistence type="inferred from homology"/>
<dbReference type="GO" id="GO:0005524">
    <property type="term" value="F:ATP binding"/>
    <property type="evidence" value="ECO:0007669"/>
    <property type="project" value="InterPro"/>
</dbReference>
<dbReference type="FunCoup" id="A0A165J6V6">
    <property type="interactions" value="461"/>
</dbReference>
<feature type="region of interest" description="Disordered" evidence="2">
    <location>
        <begin position="605"/>
        <end position="631"/>
    </location>
</feature>
<dbReference type="GeneID" id="28899280"/>
<dbReference type="SMART" id="SM00853">
    <property type="entry name" value="MutL_C"/>
    <property type="match status" value="1"/>
</dbReference>
<evidence type="ECO:0000313" key="5">
    <source>
        <dbReference type="Proteomes" id="UP000076632"/>
    </source>
</evidence>
<dbReference type="OMA" id="NKWPMFY"/>
<name>A0A165J6V6_XYLHT</name>
<organism evidence="4 5">
    <name type="scientific">Xylona heveae (strain CBS 132557 / TC161)</name>
    <dbReference type="NCBI Taxonomy" id="1328760"/>
    <lineage>
        <taxon>Eukaryota</taxon>
        <taxon>Fungi</taxon>
        <taxon>Dikarya</taxon>
        <taxon>Ascomycota</taxon>
        <taxon>Pezizomycotina</taxon>
        <taxon>Xylonomycetes</taxon>
        <taxon>Xylonales</taxon>
        <taxon>Xylonaceae</taxon>
        <taxon>Xylona</taxon>
    </lineage>
</organism>
<dbReference type="InterPro" id="IPR042120">
    <property type="entry name" value="MutL_C_dimsub"/>
</dbReference>
<dbReference type="PANTHER" id="PTHR10073">
    <property type="entry name" value="DNA MISMATCH REPAIR PROTEIN MLH, PMS, MUTL"/>
    <property type="match status" value="1"/>
</dbReference>
<feature type="compositionally biased region" description="Polar residues" evidence="2">
    <location>
        <begin position="863"/>
        <end position="882"/>
    </location>
</feature>
<dbReference type="InterPro" id="IPR014790">
    <property type="entry name" value="MutL_C"/>
</dbReference>
<reference evidence="4 5" key="1">
    <citation type="journal article" date="2016" name="Fungal Biol.">
        <title>The genome of Xylona heveae provides a window into fungal endophytism.</title>
        <authorList>
            <person name="Gazis R."/>
            <person name="Kuo A."/>
            <person name="Riley R."/>
            <person name="LaButti K."/>
            <person name="Lipzen A."/>
            <person name="Lin J."/>
            <person name="Amirebrahimi M."/>
            <person name="Hesse C.N."/>
            <person name="Spatafora J.W."/>
            <person name="Henrissat B."/>
            <person name="Hainaut M."/>
            <person name="Grigoriev I.V."/>
            <person name="Hibbett D.S."/>
        </authorList>
    </citation>
    <scope>NUCLEOTIDE SEQUENCE [LARGE SCALE GENOMIC DNA]</scope>
    <source>
        <strain evidence="4 5">TC161</strain>
    </source>
</reference>
<protein>
    <recommendedName>
        <fullName evidence="3">MutL C-terminal dimerisation domain-containing protein</fullName>
    </recommendedName>
</protein>
<dbReference type="InterPro" id="IPR038973">
    <property type="entry name" value="MutL/Mlh/Pms-like"/>
</dbReference>
<evidence type="ECO:0000256" key="1">
    <source>
        <dbReference type="ARBA" id="ARBA00006082"/>
    </source>
</evidence>
<feature type="region of interest" description="Disordered" evidence="2">
    <location>
        <begin position="504"/>
        <end position="559"/>
    </location>
</feature>
<feature type="compositionally biased region" description="Polar residues" evidence="2">
    <location>
        <begin position="616"/>
        <end position="628"/>
    </location>
</feature>
<dbReference type="Gene3D" id="3.30.565.10">
    <property type="entry name" value="Histidine kinase-like ATPase, C-terminal domain"/>
    <property type="match status" value="1"/>
</dbReference>
<dbReference type="Gene3D" id="3.30.1540.20">
    <property type="entry name" value="MutL, C-terminal domain, dimerisation subdomain"/>
    <property type="match status" value="1"/>
</dbReference>
<feature type="region of interest" description="Disordered" evidence="2">
    <location>
        <begin position="426"/>
        <end position="447"/>
    </location>
</feature>
<feature type="compositionally biased region" description="Polar residues" evidence="2">
    <location>
        <begin position="507"/>
        <end position="537"/>
    </location>
</feature>
<dbReference type="GO" id="GO:0006298">
    <property type="term" value="P:mismatch repair"/>
    <property type="evidence" value="ECO:0007669"/>
    <property type="project" value="InterPro"/>
</dbReference>
<dbReference type="InterPro" id="IPR036890">
    <property type="entry name" value="HATPase_C_sf"/>
</dbReference>
<evidence type="ECO:0000259" key="3">
    <source>
        <dbReference type="SMART" id="SM00853"/>
    </source>
</evidence>
<dbReference type="GO" id="GO:0032300">
    <property type="term" value="C:mismatch repair complex"/>
    <property type="evidence" value="ECO:0007669"/>
    <property type="project" value="InterPro"/>
</dbReference>
<keyword evidence="5" id="KW-1185">Reference proteome</keyword>
<dbReference type="OrthoDB" id="429932at2759"/>
<evidence type="ECO:0000313" key="4">
    <source>
        <dbReference type="EMBL" id="KZF25818.1"/>
    </source>
</evidence>
<feature type="domain" description="MutL C-terminal dimerisation" evidence="3">
    <location>
        <begin position="698"/>
        <end position="935"/>
    </location>
</feature>
<dbReference type="PANTHER" id="PTHR10073:SF47">
    <property type="entry name" value="DNA MISMATCH REPAIR PROTEIN MLH3"/>
    <property type="match status" value="1"/>
</dbReference>
<dbReference type="Pfam" id="PF13589">
    <property type="entry name" value="HATPase_c_3"/>
    <property type="match status" value="1"/>
</dbReference>
<dbReference type="Proteomes" id="UP000076632">
    <property type="component" value="Unassembled WGS sequence"/>
</dbReference>
<dbReference type="InParanoid" id="A0A165J6V6"/>
<sequence>MSTSSGRIRPLPSEVAAQIHSSATINTLQDVILGLLRNSLDAGATRVEIFVDFSRGGCIVEDDGCGIPAEEFHEKGGLGKFYFTSKYGCPAQVHGQYGTFLASLSSLAIVTITSCRSLQEPSNSLVLHRARPIARLTPVSSDDDILFRERGTRVIVRDLFGDMPVRVKHRAALFEGQLSMEREIDSLKYRIIALLLAWAQPIAVVIRDRDNKVRFSSRSLVSKRRQSQLSGITTLSETYPALVQYLLYQASYIPTRSVDDWVPVSGSTSSVSVNGLMCLKPAPTRRVQFISLGISPVRGDLGYNVLYEEVNNLFAASSFGTSASDATGRRQKFARRSINKSPMFCLRIDFENVADSNNVFKQELFLNDQLLKIVLDLITALINGFLKAHGFRSNYDMPKVSPSMPVPLPDFDSTHDQETAIETKIHSTQGGNAGSESRAISRPSSATTEMYSGMAGRDQTILTGLSLGQLHNLNEFSHLSRIRKGEEGRRSQIRTDISSILRVEGSSPASTSSEALPLGQSSSEATPSSIDFCSSISVPDPAVSPDNPTLPPPSVRGESEDLLQDETFTWKNPGTGEVFQVNSRTGMIIFPKPWSSNLSLRHRASSEPFSRPTRCRSISSTKSEQGSPACSGHGSWLQSVYRRWQNPVFQPPELDVPKVAHENNDGSHLPAYSSHISDAFTPADNIKVSKAALQNAHVISQVDGKFILVKLKVRKGELNPTARAASGVKEVLVCIDQHAADERCRLEALLADLCASPEPLVSVPRSNLGYSPAVNVILLKEPLIFSVSANEEPLFRTAAKYLARWGILYDLYSSNKSRSRNPAKRQCLVSVTALPPIIAERCRLEPHLLLDILRGEVWKRATARQSETQAPTQQDARDSNGTWPDATAMTTPLEDGDKSKDDCKWLSQIGSCPQGILDLVTSRACRSAIMFNDKLSHKQCGLLVSRLATCAFPFQCAHGRPSMIPLVGITSPAESECLESSSGDINAEGAWKSGSELGFGFSGLVMSMDDTLMEKQHGVSPRKSTMSAFQDWMLM</sequence>
<dbReference type="InterPro" id="IPR037198">
    <property type="entry name" value="MutL_C_sf"/>
</dbReference>
<dbReference type="SUPFAM" id="SSF118116">
    <property type="entry name" value="DNA mismatch repair protein MutL"/>
    <property type="match status" value="1"/>
</dbReference>
<dbReference type="RefSeq" id="XP_018191373.1">
    <property type="nucleotide sequence ID" value="XM_018334143.1"/>
</dbReference>
<accession>A0A165J6V6</accession>
<feature type="region of interest" description="Disordered" evidence="2">
    <location>
        <begin position="863"/>
        <end position="898"/>
    </location>
</feature>
<dbReference type="EMBL" id="KV407455">
    <property type="protein sequence ID" value="KZF25818.1"/>
    <property type="molecule type" value="Genomic_DNA"/>
</dbReference>
<gene>
    <name evidence="4" type="ORF">L228DRAFT_259186</name>
</gene>
<dbReference type="AlphaFoldDB" id="A0A165J6V6"/>
<comment type="similarity">
    <text evidence="1">Belongs to the DNA mismatch repair MutL/HexB family.</text>
</comment>